<organism evidence="2 3">
    <name type="scientific">Pythium oligandrum</name>
    <name type="common">Mycoparasitic fungus</name>
    <dbReference type="NCBI Taxonomy" id="41045"/>
    <lineage>
        <taxon>Eukaryota</taxon>
        <taxon>Sar</taxon>
        <taxon>Stramenopiles</taxon>
        <taxon>Oomycota</taxon>
        <taxon>Peronosporomycetes</taxon>
        <taxon>Pythiales</taxon>
        <taxon>Pythiaceae</taxon>
        <taxon>Pythium</taxon>
    </lineage>
</organism>
<proteinExistence type="predicted"/>
<name>A0A8K1FJQ8_PYTOL</name>
<dbReference type="PANTHER" id="PTHR48471">
    <property type="entry name" value="DDE TNP4 DOMAIN-CONTAINING PROTEIN"/>
    <property type="match status" value="1"/>
</dbReference>
<dbReference type="OrthoDB" id="126898at2759"/>
<dbReference type="AlphaFoldDB" id="A0A8K1FJQ8"/>
<evidence type="ECO:0008006" key="4">
    <source>
        <dbReference type="Google" id="ProtNLM"/>
    </source>
</evidence>
<comment type="caution">
    <text evidence="2">The sequence shown here is derived from an EMBL/GenBank/DDBJ whole genome shotgun (WGS) entry which is preliminary data.</text>
</comment>
<feature type="compositionally biased region" description="Acidic residues" evidence="1">
    <location>
        <begin position="1"/>
        <end position="18"/>
    </location>
</feature>
<reference evidence="2" key="1">
    <citation type="submission" date="2019-03" db="EMBL/GenBank/DDBJ databases">
        <title>Long read genome sequence of the mycoparasitic Pythium oligandrum ATCC 38472 isolated from sugarbeet rhizosphere.</title>
        <authorList>
            <person name="Gaulin E."/>
        </authorList>
    </citation>
    <scope>NUCLEOTIDE SEQUENCE</scope>
    <source>
        <strain evidence="2">ATCC 38472_TT</strain>
    </source>
</reference>
<accession>A0A8K1FJQ8</accession>
<feature type="region of interest" description="Disordered" evidence="1">
    <location>
        <begin position="1"/>
        <end position="26"/>
    </location>
</feature>
<evidence type="ECO:0000256" key="1">
    <source>
        <dbReference type="SAM" id="MobiDB-lite"/>
    </source>
</evidence>
<gene>
    <name evidence="2" type="ORF">Poli38472_009358</name>
</gene>
<dbReference type="Proteomes" id="UP000794436">
    <property type="component" value="Unassembled WGS sequence"/>
</dbReference>
<protein>
    <recommendedName>
        <fullName evidence="4">DDE Tnp4 domain-containing protein</fullName>
    </recommendedName>
</protein>
<keyword evidence="3" id="KW-1185">Reference proteome</keyword>
<dbReference type="PANTHER" id="PTHR48471:SF1">
    <property type="entry name" value="DDE TNP4 DOMAIN-CONTAINING PROTEIN"/>
    <property type="match status" value="1"/>
</dbReference>
<sequence length="288" mass="32342">MAMLYDELDDSEDEDEDEVPSRVTRAKPTPQLNWGKVYKARDVATYVEIVSIPPDAYDRLLTAFARHYVVTSAAGGASQLTTNHVLACLLIFYTHGATKKRLSELFGVSPALVSRILQHAEAALKKALKEIPEAKTKWPTCEQQREWAAAVQVKEPSITGCFAVAKCERFKVHKSTKREREQGWFATTQVNSVFCYGLDGTILFGELNHPIERFEDDLSSSLEDRFRNKQGGRCVVDTAFPICDPDSPEKHILRPLSSEELETAYPDELARHFAIEAIHRCPELASTV</sequence>
<evidence type="ECO:0000313" key="2">
    <source>
        <dbReference type="EMBL" id="TMW65191.1"/>
    </source>
</evidence>
<evidence type="ECO:0000313" key="3">
    <source>
        <dbReference type="Proteomes" id="UP000794436"/>
    </source>
</evidence>
<dbReference type="EMBL" id="SPLM01000038">
    <property type="protein sequence ID" value="TMW65191.1"/>
    <property type="molecule type" value="Genomic_DNA"/>
</dbReference>